<protein>
    <submittedName>
        <fullName evidence="1">Uncharacterized protein</fullName>
    </submittedName>
</protein>
<dbReference type="EMBL" id="CM056809">
    <property type="protein sequence ID" value="KAJ8649061.1"/>
    <property type="molecule type" value="Genomic_DNA"/>
</dbReference>
<evidence type="ECO:0000313" key="1">
    <source>
        <dbReference type="EMBL" id="KAJ8649061.1"/>
    </source>
</evidence>
<name>A0ACC2MTJ0_PERAE</name>
<reference evidence="1 2" key="1">
    <citation type="journal article" date="2022" name="Hortic Res">
        <title>A haplotype resolved chromosomal level avocado genome allows analysis of novel avocado genes.</title>
        <authorList>
            <person name="Nath O."/>
            <person name="Fletcher S.J."/>
            <person name="Hayward A."/>
            <person name="Shaw L.M."/>
            <person name="Masouleh A.K."/>
            <person name="Furtado A."/>
            <person name="Henry R.J."/>
            <person name="Mitter N."/>
        </authorList>
    </citation>
    <scope>NUCLEOTIDE SEQUENCE [LARGE SCALE GENOMIC DNA]</scope>
    <source>
        <strain evidence="2">cv. Hass</strain>
    </source>
</reference>
<accession>A0ACC2MTJ0</accession>
<keyword evidence="2" id="KW-1185">Reference proteome</keyword>
<gene>
    <name evidence="1" type="ORF">MRB53_002084</name>
</gene>
<dbReference type="Proteomes" id="UP001234297">
    <property type="component" value="Chromosome 1"/>
</dbReference>
<proteinExistence type="predicted"/>
<organism evidence="1 2">
    <name type="scientific">Persea americana</name>
    <name type="common">Avocado</name>
    <dbReference type="NCBI Taxonomy" id="3435"/>
    <lineage>
        <taxon>Eukaryota</taxon>
        <taxon>Viridiplantae</taxon>
        <taxon>Streptophyta</taxon>
        <taxon>Embryophyta</taxon>
        <taxon>Tracheophyta</taxon>
        <taxon>Spermatophyta</taxon>
        <taxon>Magnoliopsida</taxon>
        <taxon>Magnoliidae</taxon>
        <taxon>Laurales</taxon>
        <taxon>Lauraceae</taxon>
        <taxon>Persea</taxon>
    </lineage>
</organism>
<comment type="caution">
    <text evidence="1">The sequence shown here is derived from an EMBL/GenBank/DDBJ whole genome shotgun (WGS) entry which is preliminary data.</text>
</comment>
<sequence>MSWFSRILPPLIGYRQSTFLKDRVYKPSFCEENTPESFSISNPFLSTSDPSLLLLRLDSIGNGSDRSPPLFSVFQQRLEALAGAAIGGSFDTTQSTTLLHSSLSLGTDRYNPSSFIQRFLLR</sequence>
<evidence type="ECO:0000313" key="2">
    <source>
        <dbReference type="Proteomes" id="UP001234297"/>
    </source>
</evidence>